<accession>A0A642V264</accession>
<evidence type="ECO:0000313" key="3">
    <source>
        <dbReference type="Proteomes" id="UP000761534"/>
    </source>
</evidence>
<evidence type="ECO:0000256" key="1">
    <source>
        <dbReference type="SAM" id="SignalP"/>
    </source>
</evidence>
<name>A0A642V264_9ASCO</name>
<keyword evidence="3" id="KW-1185">Reference proteome</keyword>
<evidence type="ECO:0008006" key="4">
    <source>
        <dbReference type="Google" id="ProtNLM"/>
    </source>
</evidence>
<sequence length="128" mass="14386">MKFVILTAIAAALSQAIANPVAEAEADAIANPEAAAEAWANNDSQCYQNCGRAMSEYNKCKGRGSGFHNCVCNSNSNFHRFYDQCVKCPSYVLRKFDRPLHPRERMRHFPLISSSQFSTPYLKIHKKI</sequence>
<dbReference type="VEuPathDB" id="FungiDB:TRICI_004074"/>
<keyword evidence="1" id="KW-0732">Signal</keyword>
<comment type="caution">
    <text evidence="2">The sequence shown here is derived from an EMBL/GenBank/DDBJ whole genome shotgun (WGS) entry which is preliminary data.</text>
</comment>
<gene>
    <name evidence="2" type="ORF">TRICI_004074</name>
</gene>
<dbReference type="AlphaFoldDB" id="A0A642V264"/>
<organism evidence="2 3">
    <name type="scientific">Trichomonascus ciferrii</name>
    <dbReference type="NCBI Taxonomy" id="44093"/>
    <lineage>
        <taxon>Eukaryota</taxon>
        <taxon>Fungi</taxon>
        <taxon>Dikarya</taxon>
        <taxon>Ascomycota</taxon>
        <taxon>Saccharomycotina</taxon>
        <taxon>Dipodascomycetes</taxon>
        <taxon>Dipodascales</taxon>
        <taxon>Trichomonascaceae</taxon>
        <taxon>Trichomonascus</taxon>
        <taxon>Trichomonascus ciferrii complex</taxon>
    </lineage>
</organism>
<dbReference type="Proteomes" id="UP000761534">
    <property type="component" value="Unassembled WGS sequence"/>
</dbReference>
<dbReference type="EMBL" id="SWFS01000304">
    <property type="protein sequence ID" value="KAA8910727.1"/>
    <property type="molecule type" value="Genomic_DNA"/>
</dbReference>
<evidence type="ECO:0000313" key="2">
    <source>
        <dbReference type="EMBL" id="KAA8910727.1"/>
    </source>
</evidence>
<reference evidence="2" key="1">
    <citation type="journal article" date="2019" name="G3 (Bethesda)">
        <title>Genome Assemblies of Two Rare Opportunistic Yeast Pathogens: Diutina rugosa (syn. Candida rugosa) and Trichomonascus ciferrii (syn. Candida ciferrii).</title>
        <authorList>
            <person name="Mixao V."/>
            <person name="Saus E."/>
            <person name="Hansen A.P."/>
            <person name="Lass-Florl C."/>
            <person name="Gabaldon T."/>
        </authorList>
    </citation>
    <scope>NUCLEOTIDE SEQUENCE</scope>
    <source>
        <strain evidence="2">CBS 4856</strain>
    </source>
</reference>
<feature type="signal peptide" evidence="1">
    <location>
        <begin position="1"/>
        <end position="18"/>
    </location>
</feature>
<proteinExistence type="predicted"/>
<protein>
    <recommendedName>
        <fullName evidence="4">Extracellular membrane protein CFEM domain-containing protein</fullName>
    </recommendedName>
</protein>
<feature type="chain" id="PRO_5025028075" description="Extracellular membrane protein CFEM domain-containing protein" evidence="1">
    <location>
        <begin position="19"/>
        <end position="128"/>
    </location>
</feature>